<gene>
    <name evidence="1" type="ORF">Q31b_52840</name>
</gene>
<dbReference type="AlphaFoldDB" id="A0A5C6DES6"/>
<sequence length="81" mass="8844">MAVRTDSYIAERYGSAGPRERLTASKTLIRGLMVTRIHSNGLTTPEPVAQLKAMGKPSKTDADAKFFALINLKPLVNVNDE</sequence>
<keyword evidence="2" id="KW-1185">Reference proteome</keyword>
<protein>
    <submittedName>
        <fullName evidence="1">Uncharacterized protein</fullName>
    </submittedName>
</protein>
<organism evidence="1 2">
    <name type="scientific">Novipirellula aureliae</name>
    <dbReference type="NCBI Taxonomy" id="2527966"/>
    <lineage>
        <taxon>Bacteria</taxon>
        <taxon>Pseudomonadati</taxon>
        <taxon>Planctomycetota</taxon>
        <taxon>Planctomycetia</taxon>
        <taxon>Pirellulales</taxon>
        <taxon>Pirellulaceae</taxon>
        <taxon>Novipirellula</taxon>
    </lineage>
</organism>
<reference evidence="1 2" key="1">
    <citation type="submission" date="2019-02" db="EMBL/GenBank/DDBJ databases">
        <title>Deep-cultivation of Planctomycetes and their phenomic and genomic characterization uncovers novel biology.</title>
        <authorList>
            <person name="Wiegand S."/>
            <person name="Jogler M."/>
            <person name="Boedeker C."/>
            <person name="Pinto D."/>
            <person name="Vollmers J."/>
            <person name="Rivas-Marin E."/>
            <person name="Kohn T."/>
            <person name="Peeters S.H."/>
            <person name="Heuer A."/>
            <person name="Rast P."/>
            <person name="Oberbeckmann S."/>
            <person name="Bunk B."/>
            <person name="Jeske O."/>
            <person name="Meyerdierks A."/>
            <person name="Storesund J.E."/>
            <person name="Kallscheuer N."/>
            <person name="Luecker S."/>
            <person name="Lage O.M."/>
            <person name="Pohl T."/>
            <person name="Merkel B.J."/>
            <person name="Hornburger P."/>
            <person name="Mueller R.-W."/>
            <person name="Bruemmer F."/>
            <person name="Labrenz M."/>
            <person name="Spormann A.M."/>
            <person name="Op Den Camp H."/>
            <person name="Overmann J."/>
            <person name="Amann R."/>
            <person name="Jetten M.S.M."/>
            <person name="Mascher T."/>
            <person name="Medema M.H."/>
            <person name="Devos D.P."/>
            <person name="Kaster A.-K."/>
            <person name="Ovreas L."/>
            <person name="Rohde M."/>
            <person name="Galperin M.Y."/>
            <person name="Jogler C."/>
        </authorList>
    </citation>
    <scope>NUCLEOTIDE SEQUENCE [LARGE SCALE GENOMIC DNA]</scope>
    <source>
        <strain evidence="1 2">Q31b</strain>
    </source>
</reference>
<comment type="caution">
    <text evidence="1">The sequence shown here is derived from an EMBL/GenBank/DDBJ whole genome shotgun (WGS) entry which is preliminary data.</text>
</comment>
<name>A0A5C6DES6_9BACT</name>
<proteinExistence type="predicted"/>
<dbReference type="Proteomes" id="UP000315471">
    <property type="component" value="Unassembled WGS sequence"/>
</dbReference>
<evidence type="ECO:0000313" key="1">
    <source>
        <dbReference type="EMBL" id="TWU35188.1"/>
    </source>
</evidence>
<accession>A0A5C6DES6</accession>
<dbReference type="EMBL" id="SJPY01000010">
    <property type="protein sequence ID" value="TWU35188.1"/>
    <property type="molecule type" value="Genomic_DNA"/>
</dbReference>
<evidence type="ECO:0000313" key="2">
    <source>
        <dbReference type="Proteomes" id="UP000315471"/>
    </source>
</evidence>